<evidence type="ECO:0000313" key="4">
    <source>
        <dbReference type="EMBL" id="OSX57912.1"/>
    </source>
</evidence>
<dbReference type="GeneID" id="36324762"/>
<dbReference type="OrthoDB" id="5135119at2759"/>
<accession>A0A1X6MNZ6</accession>
<evidence type="ECO:0000256" key="1">
    <source>
        <dbReference type="ARBA" id="ARBA00008511"/>
    </source>
</evidence>
<feature type="region of interest" description="Disordered" evidence="2">
    <location>
        <begin position="125"/>
        <end position="158"/>
    </location>
</feature>
<dbReference type="PANTHER" id="PTHR22997">
    <property type="entry name" value="PIH1 DOMAIN-CONTAINING PROTEIN 1"/>
    <property type="match status" value="1"/>
</dbReference>
<dbReference type="InterPro" id="IPR012981">
    <property type="entry name" value="PIH1_N"/>
</dbReference>
<organism evidence="4 5">
    <name type="scientific">Postia placenta MAD-698-R-SB12</name>
    <dbReference type="NCBI Taxonomy" id="670580"/>
    <lineage>
        <taxon>Eukaryota</taxon>
        <taxon>Fungi</taxon>
        <taxon>Dikarya</taxon>
        <taxon>Basidiomycota</taxon>
        <taxon>Agaricomycotina</taxon>
        <taxon>Agaricomycetes</taxon>
        <taxon>Polyporales</taxon>
        <taxon>Adustoporiaceae</taxon>
        <taxon>Rhodonia</taxon>
    </lineage>
</organism>
<proteinExistence type="inferred from homology"/>
<comment type="similarity">
    <text evidence="1">Belongs to the PIH1 family.</text>
</comment>
<feature type="compositionally biased region" description="Low complexity" evidence="2">
    <location>
        <begin position="144"/>
        <end position="157"/>
    </location>
</feature>
<dbReference type="InterPro" id="IPR050734">
    <property type="entry name" value="PIH1/Kintoun_subfamily"/>
</dbReference>
<reference evidence="4 5" key="1">
    <citation type="submission" date="2017-04" db="EMBL/GenBank/DDBJ databases">
        <title>Genome Sequence of the Model Brown-Rot Fungus Postia placenta SB12.</title>
        <authorList>
            <consortium name="DOE Joint Genome Institute"/>
            <person name="Gaskell J."/>
            <person name="Kersten P."/>
            <person name="Larrondo L.F."/>
            <person name="Canessa P."/>
            <person name="Martinez D."/>
            <person name="Hibbett D."/>
            <person name="Schmoll M."/>
            <person name="Kubicek C.P."/>
            <person name="Martinez A.T."/>
            <person name="Yadav J."/>
            <person name="Master E."/>
            <person name="Magnuson J.K."/>
            <person name="James T."/>
            <person name="Yaver D."/>
            <person name="Berka R."/>
            <person name="Labutti K."/>
            <person name="Lipzen A."/>
            <person name="Aerts A."/>
            <person name="Barry K."/>
            <person name="Henrissat B."/>
            <person name="Blanchette R."/>
            <person name="Grigoriev I."/>
            <person name="Cullen D."/>
        </authorList>
    </citation>
    <scope>NUCLEOTIDE SEQUENCE [LARGE SCALE GENOMIC DNA]</scope>
    <source>
        <strain evidence="4 5">MAD-698-R-SB12</strain>
    </source>
</reference>
<dbReference type="PANTHER" id="PTHR22997:SF0">
    <property type="entry name" value="PIH1 DOMAIN-CONTAINING PROTEIN 1"/>
    <property type="match status" value="1"/>
</dbReference>
<protein>
    <recommendedName>
        <fullName evidence="3">PIH1 N-terminal domain-containing protein</fullName>
    </recommendedName>
</protein>
<evidence type="ECO:0000259" key="3">
    <source>
        <dbReference type="Pfam" id="PF08190"/>
    </source>
</evidence>
<feature type="domain" description="PIH1 N-terminal" evidence="3">
    <location>
        <begin position="10"/>
        <end position="96"/>
    </location>
</feature>
<dbReference type="AlphaFoldDB" id="A0A1X6MNZ6"/>
<name>A0A1X6MNZ6_9APHY</name>
<dbReference type="Pfam" id="PF08190">
    <property type="entry name" value="PIH1"/>
    <property type="match status" value="1"/>
</dbReference>
<sequence length="262" mass="28726">MLGDDDADADNDGGWFVPVVVSEPREDRDKAGKPSAVFDCVYHSSLKARALRDAEFKTFLIELAFQRIEAQHGLLLSRQIGTPNIKFKGELKPRTVLIPAALFPGGVPPEPRAKNSIAGKKLVEDVSPATKQPTDAPQGILKKPAPAAPSAPDLATPLPSPEISWSKSEHGLTLYLKVPNLTHTHIPSATLDLEPRRLILHVPPVYALDLDLDTPDAQIRDSPWLSKPAADQVLTLKRQRDFDVDHARAEWRVGEGRLVVHV</sequence>
<dbReference type="Proteomes" id="UP000194127">
    <property type="component" value="Unassembled WGS sequence"/>
</dbReference>
<keyword evidence="5" id="KW-1185">Reference proteome</keyword>
<gene>
    <name evidence="4" type="ORF">POSPLADRAFT_1049662</name>
</gene>
<dbReference type="STRING" id="670580.A0A1X6MNZ6"/>
<dbReference type="RefSeq" id="XP_024334706.1">
    <property type="nucleotide sequence ID" value="XM_024479812.1"/>
</dbReference>
<dbReference type="EMBL" id="KZ110606">
    <property type="protein sequence ID" value="OSX57912.1"/>
    <property type="molecule type" value="Genomic_DNA"/>
</dbReference>
<dbReference type="GO" id="GO:0005737">
    <property type="term" value="C:cytoplasm"/>
    <property type="evidence" value="ECO:0007669"/>
    <property type="project" value="TreeGrafter"/>
</dbReference>
<evidence type="ECO:0000313" key="5">
    <source>
        <dbReference type="Proteomes" id="UP000194127"/>
    </source>
</evidence>
<evidence type="ECO:0000256" key="2">
    <source>
        <dbReference type="SAM" id="MobiDB-lite"/>
    </source>
</evidence>